<dbReference type="GO" id="GO:0005634">
    <property type="term" value="C:nucleus"/>
    <property type="evidence" value="ECO:0007669"/>
    <property type="project" value="TreeGrafter"/>
</dbReference>
<dbReference type="SUPFAM" id="SSF48403">
    <property type="entry name" value="Ankyrin repeat"/>
    <property type="match status" value="1"/>
</dbReference>
<keyword evidence="1" id="KW-0677">Repeat</keyword>
<evidence type="ECO:0000313" key="5">
    <source>
        <dbReference type="Proteomes" id="UP000794436"/>
    </source>
</evidence>
<reference evidence="4" key="1">
    <citation type="submission" date="2019-03" db="EMBL/GenBank/DDBJ databases">
        <title>Long read genome sequence of the mycoparasitic Pythium oligandrum ATCC 38472 isolated from sugarbeet rhizosphere.</title>
        <authorList>
            <person name="Gaulin E."/>
        </authorList>
    </citation>
    <scope>NUCLEOTIDE SEQUENCE</scope>
    <source>
        <strain evidence="4">ATCC 38472_TT</strain>
    </source>
</reference>
<evidence type="ECO:0000256" key="2">
    <source>
        <dbReference type="ARBA" id="ARBA00023043"/>
    </source>
</evidence>
<dbReference type="AlphaFoldDB" id="A0A8K1FDT5"/>
<dbReference type="InterPro" id="IPR036770">
    <property type="entry name" value="Ankyrin_rpt-contain_sf"/>
</dbReference>
<dbReference type="Gene3D" id="1.25.40.20">
    <property type="entry name" value="Ankyrin repeat-containing domain"/>
    <property type="match status" value="1"/>
</dbReference>
<dbReference type="EMBL" id="SPLM01000109">
    <property type="protein sequence ID" value="TMW59760.1"/>
    <property type="molecule type" value="Genomic_DNA"/>
</dbReference>
<dbReference type="Proteomes" id="UP000794436">
    <property type="component" value="Unassembled WGS sequence"/>
</dbReference>
<dbReference type="PROSITE" id="PS50297">
    <property type="entry name" value="ANK_REP_REGION"/>
    <property type="match status" value="1"/>
</dbReference>
<dbReference type="PROSITE" id="PS50088">
    <property type="entry name" value="ANK_REPEAT"/>
    <property type="match status" value="1"/>
</dbReference>
<sequence>MSLKGLIEAIEADDVETVAAILKQAPELTSATDEDGKFPLHHAAESGNCDAMALLLSNGASMEAVDSNGRTFISLRPLGIDKNN</sequence>
<gene>
    <name evidence="4" type="ORF">Poli38472_004829</name>
</gene>
<evidence type="ECO:0000256" key="1">
    <source>
        <dbReference type="ARBA" id="ARBA00022737"/>
    </source>
</evidence>
<keyword evidence="5" id="KW-1185">Reference proteome</keyword>
<dbReference type="PANTHER" id="PTHR24124:SF14">
    <property type="entry name" value="CHROMOSOME UNDETERMINED SCAFFOLD_25, WHOLE GENOME SHOTGUN SEQUENCE"/>
    <property type="match status" value="1"/>
</dbReference>
<protein>
    <recommendedName>
        <fullName evidence="6">Ankyrin repeat protein</fullName>
    </recommendedName>
</protein>
<feature type="repeat" description="ANK" evidence="3">
    <location>
        <begin position="35"/>
        <end position="67"/>
    </location>
</feature>
<name>A0A8K1FDT5_PYTOL</name>
<keyword evidence="2 3" id="KW-0040">ANK repeat</keyword>
<comment type="caution">
    <text evidence="4">The sequence shown here is derived from an EMBL/GenBank/DDBJ whole genome shotgun (WGS) entry which is preliminary data.</text>
</comment>
<evidence type="ECO:0000313" key="4">
    <source>
        <dbReference type="EMBL" id="TMW59760.1"/>
    </source>
</evidence>
<proteinExistence type="predicted"/>
<organism evidence="4 5">
    <name type="scientific">Pythium oligandrum</name>
    <name type="common">Mycoparasitic fungus</name>
    <dbReference type="NCBI Taxonomy" id="41045"/>
    <lineage>
        <taxon>Eukaryota</taxon>
        <taxon>Sar</taxon>
        <taxon>Stramenopiles</taxon>
        <taxon>Oomycota</taxon>
        <taxon>Peronosporomycetes</taxon>
        <taxon>Pythiales</taxon>
        <taxon>Pythiaceae</taxon>
        <taxon>Pythium</taxon>
    </lineage>
</organism>
<dbReference type="Pfam" id="PF12796">
    <property type="entry name" value="Ank_2"/>
    <property type="match status" value="1"/>
</dbReference>
<accession>A0A8K1FDT5</accession>
<evidence type="ECO:0008006" key="6">
    <source>
        <dbReference type="Google" id="ProtNLM"/>
    </source>
</evidence>
<dbReference type="PANTHER" id="PTHR24124">
    <property type="entry name" value="ANKYRIN REPEAT FAMILY A"/>
    <property type="match status" value="1"/>
</dbReference>
<evidence type="ECO:0000256" key="3">
    <source>
        <dbReference type="PROSITE-ProRule" id="PRU00023"/>
    </source>
</evidence>
<dbReference type="InterPro" id="IPR002110">
    <property type="entry name" value="Ankyrin_rpt"/>
</dbReference>
<dbReference type="GO" id="GO:0010468">
    <property type="term" value="P:regulation of gene expression"/>
    <property type="evidence" value="ECO:0007669"/>
    <property type="project" value="TreeGrafter"/>
</dbReference>
<dbReference type="OrthoDB" id="194358at2759"/>